<dbReference type="InterPro" id="IPR023827">
    <property type="entry name" value="Peptidase_S8_Asp-AS"/>
</dbReference>
<proteinExistence type="inferred from homology"/>
<comment type="caution">
    <text evidence="10">The sequence shown here is derived from an EMBL/GenBank/DDBJ whole genome shotgun (WGS) entry which is preliminary data.</text>
</comment>
<dbReference type="PROSITE" id="PS00136">
    <property type="entry name" value="SUBTILASE_ASP"/>
    <property type="match status" value="1"/>
</dbReference>
<dbReference type="PROSITE" id="PS51892">
    <property type="entry name" value="SUBTILASE"/>
    <property type="match status" value="1"/>
</dbReference>
<dbReference type="InterPro" id="IPR015500">
    <property type="entry name" value="Peptidase_S8_subtilisin-rel"/>
</dbReference>
<dbReference type="InterPro" id="IPR010259">
    <property type="entry name" value="S8pro/Inhibitor_I9"/>
</dbReference>
<dbReference type="GO" id="GO:0005615">
    <property type="term" value="C:extracellular space"/>
    <property type="evidence" value="ECO:0007669"/>
    <property type="project" value="TreeGrafter"/>
</dbReference>
<dbReference type="AlphaFoldDB" id="A0A098LAM9"/>
<dbReference type="SUPFAM" id="SSF54897">
    <property type="entry name" value="Protease propeptides/inhibitors"/>
    <property type="match status" value="1"/>
</dbReference>
<keyword evidence="3 5" id="KW-0378">Hydrolase</keyword>
<dbReference type="Gene3D" id="3.30.70.80">
    <property type="entry name" value="Peptidase S8 propeptide/proteinase inhibitor I9"/>
    <property type="match status" value="1"/>
</dbReference>
<dbReference type="PRINTS" id="PR00723">
    <property type="entry name" value="SUBTILISIN"/>
</dbReference>
<evidence type="ECO:0000256" key="3">
    <source>
        <dbReference type="ARBA" id="ARBA00022801"/>
    </source>
</evidence>
<evidence type="ECO:0000313" key="10">
    <source>
        <dbReference type="EMBL" id="GAL84016.1"/>
    </source>
</evidence>
<dbReference type="PANTHER" id="PTHR43806:SF66">
    <property type="entry name" value="SERIN ENDOPEPTIDASE"/>
    <property type="match status" value="1"/>
</dbReference>
<dbReference type="InterPro" id="IPR036852">
    <property type="entry name" value="Peptidase_S8/S53_dom_sf"/>
</dbReference>
<evidence type="ECO:0000256" key="4">
    <source>
        <dbReference type="ARBA" id="ARBA00022825"/>
    </source>
</evidence>
<evidence type="ECO:0000256" key="7">
    <source>
        <dbReference type="SAM" id="MobiDB-lite"/>
    </source>
</evidence>
<dbReference type="PROSITE" id="PS51257">
    <property type="entry name" value="PROKAR_LIPOPROTEIN"/>
    <property type="match status" value="1"/>
</dbReference>
<evidence type="ECO:0000256" key="6">
    <source>
        <dbReference type="RuleBase" id="RU003355"/>
    </source>
</evidence>
<feature type="domain" description="Inhibitor I9" evidence="9">
    <location>
        <begin position="89"/>
        <end position="140"/>
    </location>
</feature>
<feature type="region of interest" description="Disordered" evidence="7">
    <location>
        <begin position="31"/>
        <end position="52"/>
    </location>
</feature>
<gene>
    <name evidence="10" type="ORF">MYP_1244</name>
</gene>
<dbReference type="InterPro" id="IPR023828">
    <property type="entry name" value="Peptidase_S8_Ser-AS"/>
</dbReference>
<evidence type="ECO:0000313" key="11">
    <source>
        <dbReference type="Proteomes" id="UP000030185"/>
    </source>
</evidence>
<evidence type="ECO:0000259" key="9">
    <source>
        <dbReference type="Pfam" id="PF05922"/>
    </source>
</evidence>
<dbReference type="eggNOG" id="COG1404">
    <property type="taxonomic scope" value="Bacteria"/>
</dbReference>
<feature type="domain" description="Peptidase S8/S53" evidence="8">
    <location>
        <begin position="164"/>
        <end position="372"/>
    </location>
</feature>
<comment type="similarity">
    <text evidence="1 5 6">Belongs to the peptidase S8 family.</text>
</comment>
<keyword evidence="11" id="KW-1185">Reference proteome</keyword>
<dbReference type="EMBL" id="BBLT01000002">
    <property type="protein sequence ID" value="GAL84016.1"/>
    <property type="molecule type" value="Genomic_DNA"/>
</dbReference>
<dbReference type="Pfam" id="PF05922">
    <property type="entry name" value="Inhibitor_I9"/>
    <property type="match status" value="1"/>
</dbReference>
<organism evidence="10 11">
    <name type="scientific">Sporocytophaga myxococcoides</name>
    <dbReference type="NCBI Taxonomy" id="153721"/>
    <lineage>
        <taxon>Bacteria</taxon>
        <taxon>Pseudomonadati</taxon>
        <taxon>Bacteroidota</taxon>
        <taxon>Cytophagia</taxon>
        <taxon>Cytophagales</taxon>
        <taxon>Cytophagaceae</taxon>
        <taxon>Sporocytophaga</taxon>
    </lineage>
</organism>
<dbReference type="GO" id="GO:0004252">
    <property type="term" value="F:serine-type endopeptidase activity"/>
    <property type="evidence" value="ECO:0007669"/>
    <property type="project" value="UniProtKB-UniRule"/>
</dbReference>
<dbReference type="PROSITE" id="PS00137">
    <property type="entry name" value="SUBTILASE_HIS"/>
    <property type="match status" value="1"/>
</dbReference>
<dbReference type="Gene3D" id="3.40.50.200">
    <property type="entry name" value="Peptidase S8/S53 domain"/>
    <property type="match status" value="1"/>
</dbReference>
<dbReference type="STRING" id="153721.MYP_1244"/>
<dbReference type="SUPFAM" id="SSF52743">
    <property type="entry name" value="Subtilisin-like"/>
    <property type="match status" value="1"/>
</dbReference>
<feature type="active site" description="Charge relay system" evidence="5">
    <location>
        <position position="362"/>
    </location>
</feature>
<dbReference type="Pfam" id="PF00082">
    <property type="entry name" value="Peptidase_S8"/>
    <property type="match status" value="1"/>
</dbReference>
<protein>
    <submittedName>
        <fullName evidence="10">Peptidase S8</fullName>
    </submittedName>
</protein>
<evidence type="ECO:0000256" key="2">
    <source>
        <dbReference type="ARBA" id="ARBA00022670"/>
    </source>
</evidence>
<dbReference type="PROSITE" id="PS00138">
    <property type="entry name" value="SUBTILASE_SER"/>
    <property type="match status" value="1"/>
</dbReference>
<keyword evidence="2 5" id="KW-0645">Protease</keyword>
<dbReference type="Proteomes" id="UP000030185">
    <property type="component" value="Unassembled WGS sequence"/>
</dbReference>
<dbReference type="OrthoDB" id="9798386at2"/>
<dbReference type="CDD" id="cd04077">
    <property type="entry name" value="Peptidases_S8_PCSK9_ProteinaseK_like"/>
    <property type="match status" value="1"/>
</dbReference>
<dbReference type="InterPro" id="IPR050131">
    <property type="entry name" value="Peptidase_S8_subtilisin-like"/>
</dbReference>
<dbReference type="PANTHER" id="PTHR43806">
    <property type="entry name" value="PEPTIDASE S8"/>
    <property type="match status" value="1"/>
</dbReference>
<feature type="active site" description="Charge relay system" evidence="5">
    <location>
        <position position="205"/>
    </location>
</feature>
<evidence type="ECO:0000259" key="8">
    <source>
        <dbReference type="Pfam" id="PF00082"/>
    </source>
</evidence>
<name>A0A098LAM9_9BACT</name>
<evidence type="ECO:0000256" key="1">
    <source>
        <dbReference type="ARBA" id="ARBA00011073"/>
    </source>
</evidence>
<dbReference type="RefSeq" id="WP_052429979.1">
    <property type="nucleotide sequence ID" value="NZ_BBLT01000002.1"/>
</dbReference>
<keyword evidence="4 5" id="KW-0720">Serine protease</keyword>
<feature type="active site" description="Charge relay system" evidence="5">
    <location>
        <position position="173"/>
    </location>
</feature>
<evidence type="ECO:0000256" key="5">
    <source>
        <dbReference type="PROSITE-ProRule" id="PRU01240"/>
    </source>
</evidence>
<dbReference type="InterPro" id="IPR000209">
    <property type="entry name" value="Peptidase_S8/S53_dom"/>
</dbReference>
<reference evidence="10 11" key="1">
    <citation type="submission" date="2014-09" db="EMBL/GenBank/DDBJ databases">
        <title>Sporocytophaga myxococcoides PG-01 genome sequencing.</title>
        <authorList>
            <person name="Liu L."/>
            <person name="Gao P.J."/>
            <person name="Chen G.J."/>
            <person name="Wang L.S."/>
        </authorList>
    </citation>
    <scope>NUCLEOTIDE SEQUENCE [LARGE SCALE GENOMIC DNA]</scope>
    <source>
        <strain evidence="10 11">PG-01</strain>
    </source>
</reference>
<dbReference type="InterPro" id="IPR022398">
    <property type="entry name" value="Peptidase_S8_His-AS"/>
</dbReference>
<dbReference type="InterPro" id="IPR034193">
    <property type="entry name" value="PCSK9_ProteinaseK-like"/>
</dbReference>
<dbReference type="GO" id="GO:0006508">
    <property type="term" value="P:proteolysis"/>
    <property type="evidence" value="ECO:0007669"/>
    <property type="project" value="UniProtKB-KW"/>
</dbReference>
<dbReference type="InterPro" id="IPR037045">
    <property type="entry name" value="S8pro/Inhibitor_I9_sf"/>
</dbReference>
<accession>A0A098LAM9</accession>
<sequence length="399" mass="42300">MFSNLLRKGRRIIPYSLAITLLFSACKKEKEVEPTTQTPAKPTTPPSNDNKDECLTASALNNGEVIPGQYIVKYAETGEKLGTRAFHKVLRANRIDPEKILRTFDGNLKGVAIKLESSEVENLKKDPNIELIEQDKIVSISDCPARVEYQAPGWGANRVGHTEGSGKYVWVIDTGVDLSHPDLVVDAYKSKSFISGTTVNDDHGHGTHVAGIIAAKDNGFGIVGVASGATVIALKSMDAQGKGSISNIIAAVQYIEKNGKAGDVINMSLGGGYSPSLDKEVLNAANKGFVFSVAAGNSAISADSSSPAKVNHPNIFTVSAMDSTDTYASFSNYGKSVDYCAPGVKIVSTYKNGGYATISGTSMAAPHMAGILLMRGKNFKKDGFVKNDPDGSADPIPHL</sequence>